<feature type="compositionally biased region" description="Low complexity" evidence="1">
    <location>
        <begin position="315"/>
        <end position="324"/>
    </location>
</feature>
<dbReference type="PANTHER" id="PTHR34587:SF2">
    <property type="entry name" value="G-PROTEIN COUPLED RECEPTORS FAMILY 1 PROFILE DOMAIN-CONTAINING PROTEIN"/>
    <property type="match status" value="1"/>
</dbReference>
<dbReference type="Proteomes" id="UP000184330">
    <property type="component" value="Unassembled WGS sequence"/>
</dbReference>
<dbReference type="AlphaFoldDB" id="A0A1L7WHM1"/>
<dbReference type="STRING" id="576137.A0A1L7WHM1"/>
<feature type="signal peptide" evidence="2">
    <location>
        <begin position="1"/>
        <end position="18"/>
    </location>
</feature>
<name>A0A1L7WHM1_9HELO</name>
<organism evidence="3 4">
    <name type="scientific">Phialocephala subalpina</name>
    <dbReference type="NCBI Taxonomy" id="576137"/>
    <lineage>
        <taxon>Eukaryota</taxon>
        <taxon>Fungi</taxon>
        <taxon>Dikarya</taxon>
        <taxon>Ascomycota</taxon>
        <taxon>Pezizomycotina</taxon>
        <taxon>Leotiomycetes</taxon>
        <taxon>Helotiales</taxon>
        <taxon>Mollisiaceae</taxon>
        <taxon>Phialocephala</taxon>
        <taxon>Phialocephala fortinii species complex</taxon>
    </lineage>
</organism>
<keyword evidence="4" id="KW-1185">Reference proteome</keyword>
<feature type="compositionally biased region" description="Low complexity" evidence="1">
    <location>
        <begin position="295"/>
        <end position="308"/>
    </location>
</feature>
<sequence length="752" mass="74111">MFTPSILILLASAGLIEARSVLDTRHHHGIHRRATGGDASATTLAANAIQTGSFVDGSQQVGANEANQAKSQTSTNNFINFCAGKTLSNGLQITTGSCNGIPMGDLPAKTAMVSSVITYPLAGSATIQSDTTFNITVQMSNLVAGSFTNADATYFSAPQFLSGGQVVGHTHVTVQDMGANLNPTTPLDPTQFAFFKGINDAGNGKGLLSATVTGGLPAGNYRVCTMASASNHQPVIMPVAQRGTADDCTKFTVIGNGDVANDASNNGSKGQAAAALAASAVAAGPGAIDTAAASVTSSSESVASTTSVGKGNNKSSSTEASTTSVAKGGNKASSSEASTTTKAGKATKDTTTSSAELSTSTSSAELSTSTTSTKAGKGGKAISTPIFANTTFAATTKATKSAKGNQGAALTTSTTSSSTSASALSTVGTSTTTKAGKGGKGNAVSTASGATETVIIQKVVVIETFFEFVLSLGGLPPSVGKSSNGNSFVVLEEEFEDIVQAAGAACTAQFNTCVSFSGPGFSFEECSSQKESCGSAASTQTSASTAAQITATATVPPTATVTGSVISEATITTSVAASTSQQAVAIVTSQAAVAQTTSQAAVAQTTAPAILGGATESTCAIVTSTIWVDAPSSTALVQAAATSSSSSIDCNTATASSTTSSALAINTATLVSDASALGGIGAPAITDSGDSTRPFLVNGNTFVNKSAAVQRSCDIQFNACANAFNGGQAAGAFNLSDCQNQEDDCITAGAAA</sequence>
<dbReference type="PANTHER" id="PTHR34587">
    <property type="entry name" value="VWFA DOMAIN-CONTAINING PROTEIN"/>
    <property type="match status" value="1"/>
</dbReference>
<evidence type="ECO:0000256" key="2">
    <source>
        <dbReference type="SAM" id="SignalP"/>
    </source>
</evidence>
<reference evidence="3 4" key="1">
    <citation type="submission" date="2016-03" db="EMBL/GenBank/DDBJ databases">
        <authorList>
            <person name="Ploux O."/>
        </authorList>
    </citation>
    <scope>NUCLEOTIDE SEQUENCE [LARGE SCALE GENOMIC DNA]</scope>
    <source>
        <strain evidence="3 4">UAMH 11012</strain>
    </source>
</reference>
<feature type="region of interest" description="Disordered" evidence="1">
    <location>
        <begin position="403"/>
        <end position="443"/>
    </location>
</feature>
<accession>A0A1L7WHM1</accession>
<evidence type="ECO:0000313" key="3">
    <source>
        <dbReference type="EMBL" id="CZR52261.1"/>
    </source>
</evidence>
<evidence type="ECO:0000256" key="1">
    <source>
        <dbReference type="SAM" id="MobiDB-lite"/>
    </source>
</evidence>
<dbReference type="EMBL" id="FJOG01000002">
    <property type="protein sequence ID" value="CZR52261.1"/>
    <property type="molecule type" value="Genomic_DNA"/>
</dbReference>
<dbReference type="InterPro" id="IPR053216">
    <property type="entry name" value="Appressorial_penetr-assoc"/>
</dbReference>
<feature type="compositionally biased region" description="Low complexity" evidence="1">
    <location>
        <begin position="403"/>
        <end position="435"/>
    </location>
</feature>
<protein>
    <submittedName>
        <fullName evidence="3">Uncharacterized protein</fullName>
    </submittedName>
</protein>
<proteinExistence type="predicted"/>
<feature type="compositionally biased region" description="Low complexity" evidence="1">
    <location>
        <begin position="331"/>
        <end position="375"/>
    </location>
</feature>
<gene>
    <name evidence="3" type="ORF">PAC_02138</name>
</gene>
<evidence type="ECO:0000313" key="4">
    <source>
        <dbReference type="Proteomes" id="UP000184330"/>
    </source>
</evidence>
<keyword evidence="2" id="KW-0732">Signal</keyword>
<feature type="chain" id="PRO_5012250751" evidence="2">
    <location>
        <begin position="19"/>
        <end position="752"/>
    </location>
</feature>
<feature type="region of interest" description="Disordered" evidence="1">
    <location>
        <begin position="295"/>
        <end position="380"/>
    </location>
</feature>
<dbReference type="OrthoDB" id="2336871at2759"/>